<dbReference type="EMBL" id="WTVA01000015">
    <property type="protein sequence ID" value="MZR23707.1"/>
    <property type="molecule type" value="Genomic_DNA"/>
</dbReference>
<sequence length="376" mass="43094">MTDVPGPLDAYRNLVATHHLQRDPIQMLAVEKLQTLHRRLINYDPGTSQKWTNIFRLGARKPRVEPPQGLYIYGDVGRGKSMLMDLFFESAPVDHKRRVHFHAFMLEVHAFMHKERQNPDRGDSDPVIALANSITENAWLLCFDEFQVTDVADAMILGRLFELLFDRGVVVVATSNRVPDDLYKDGLNRQLFLPFIDMLKEQLDILHLAGGRDYRLERLAEHPVYFSPLNEKSASEMNRIFEEMTEGYALSSQTLVTQGRELEVKAAARGVARFSFEELCARALGASDYLTLTEHFHTILLENVPKLTPARRNESKRFVTLVDILYEAKANLVISAEVDAEELYMEGDGKFEFARTVSRLMEMRSEDYLKGRLEKG</sequence>
<keyword evidence="1" id="KW-0547">Nucleotide-binding</keyword>
<keyword evidence="4" id="KW-1185">Reference proteome</keyword>
<proteinExistence type="predicted"/>
<dbReference type="SUPFAM" id="SSF52540">
    <property type="entry name" value="P-loop containing nucleoside triphosphate hydrolases"/>
    <property type="match status" value="1"/>
</dbReference>
<dbReference type="InterPro" id="IPR005654">
    <property type="entry name" value="ATPase_AFG1-like"/>
</dbReference>
<dbReference type="NCBIfam" id="NF040713">
    <property type="entry name" value="ZapE"/>
    <property type="match status" value="1"/>
</dbReference>
<keyword evidence="3" id="KW-0131">Cell cycle</keyword>
<dbReference type="PANTHER" id="PTHR12169">
    <property type="entry name" value="ATPASE N2B"/>
    <property type="match status" value="1"/>
</dbReference>
<dbReference type="AlphaFoldDB" id="A0A845MKK0"/>
<protein>
    <submittedName>
        <fullName evidence="3">Cell division protein ZapE</fullName>
    </submittedName>
</protein>
<dbReference type="RefSeq" id="WP_161340151.1">
    <property type="nucleotide sequence ID" value="NZ_JBHSDG010000003.1"/>
</dbReference>
<evidence type="ECO:0000313" key="3">
    <source>
        <dbReference type="EMBL" id="MZR23707.1"/>
    </source>
</evidence>
<organism evidence="3 4">
    <name type="scientific">Sneathiella chungangensis</name>
    <dbReference type="NCBI Taxonomy" id="1418234"/>
    <lineage>
        <taxon>Bacteria</taxon>
        <taxon>Pseudomonadati</taxon>
        <taxon>Pseudomonadota</taxon>
        <taxon>Alphaproteobacteria</taxon>
        <taxon>Sneathiellales</taxon>
        <taxon>Sneathiellaceae</taxon>
        <taxon>Sneathiella</taxon>
    </lineage>
</organism>
<keyword evidence="3" id="KW-0132">Cell division</keyword>
<gene>
    <name evidence="3" type="primary">zapE</name>
    <name evidence="3" type="ORF">GQF03_15325</name>
</gene>
<dbReference type="GO" id="GO:0016887">
    <property type="term" value="F:ATP hydrolysis activity"/>
    <property type="evidence" value="ECO:0007669"/>
    <property type="project" value="InterPro"/>
</dbReference>
<dbReference type="GO" id="GO:0005737">
    <property type="term" value="C:cytoplasm"/>
    <property type="evidence" value="ECO:0007669"/>
    <property type="project" value="TreeGrafter"/>
</dbReference>
<accession>A0A845MKK0</accession>
<dbReference type="GO" id="GO:0005524">
    <property type="term" value="F:ATP binding"/>
    <property type="evidence" value="ECO:0007669"/>
    <property type="project" value="UniProtKB-KW"/>
</dbReference>
<evidence type="ECO:0000256" key="2">
    <source>
        <dbReference type="ARBA" id="ARBA00022840"/>
    </source>
</evidence>
<dbReference type="GO" id="GO:0051301">
    <property type="term" value="P:cell division"/>
    <property type="evidence" value="ECO:0007669"/>
    <property type="project" value="UniProtKB-KW"/>
</dbReference>
<dbReference type="PANTHER" id="PTHR12169:SF6">
    <property type="entry name" value="AFG1-LIKE ATPASE"/>
    <property type="match status" value="1"/>
</dbReference>
<keyword evidence="2" id="KW-0067">ATP-binding</keyword>
<reference evidence="3 4" key="1">
    <citation type="journal article" date="2014" name="Int. J. Syst. Evol. Microbiol.">
        <title>Sneathiella chungangensis sp. nov., isolated from a marine sand, and emended description of the genus Sneathiella.</title>
        <authorList>
            <person name="Siamphan C."/>
            <person name="Kim H."/>
            <person name="Lee J.S."/>
            <person name="Kim W."/>
        </authorList>
    </citation>
    <scope>NUCLEOTIDE SEQUENCE [LARGE SCALE GENOMIC DNA]</scope>
    <source>
        <strain evidence="3 4">KCTC 32476</strain>
    </source>
</reference>
<name>A0A845MKK0_9PROT</name>
<evidence type="ECO:0000256" key="1">
    <source>
        <dbReference type="ARBA" id="ARBA00022741"/>
    </source>
</evidence>
<dbReference type="Gene3D" id="3.40.50.300">
    <property type="entry name" value="P-loop containing nucleotide triphosphate hydrolases"/>
    <property type="match status" value="1"/>
</dbReference>
<comment type="caution">
    <text evidence="3">The sequence shown here is derived from an EMBL/GenBank/DDBJ whole genome shotgun (WGS) entry which is preliminary data.</text>
</comment>
<dbReference type="OrthoDB" id="9774491at2"/>
<dbReference type="Pfam" id="PF03969">
    <property type="entry name" value="AFG1_ATPase"/>
    <property type="match status" value="1"/>
</dbReference>
<dbReference type="InterPro" id="IPR027417">
    <property type="entry name" value="P-loop_NTPase"/>
</dbReference>
<dbReference type="Proteomes" id="UP000445696">
    <property type="component" value="Unassembled WGS sequence"/>
</dbReference>
<evidence type="ECO:0000313" key="4">
    <source>
        <dbReference type="Proteomes" id="UP000445696"/>
    </source>
</evidence>